<gene>
    <name evidence="6" type="ORF">GCM10023191_015280</name>
</gene>
<dbReference type="Proteomes" id="UP001500503">
    <property type="component" value="Unassembled WGS sequence"/>
</dbReference>
<dbReference type="Pfam" id="PF13305">
    <property type="entry name" value="TetR_C_33"/>
    <property type="match status" value="1"/>
</dbReference>
<comment type="caution">
    <text evidence="6">The sequence shown here is derived from an EMBL/GenBank/DDBJ whole genome shotgun (WGS) entry which is preliminary data.</text>
</comment>
<sequence>MGDAIKSPRVRYREQVREEIKAHAWAQVAATGASALSLNAIAKQMGISGPALYRYFRNRDELITELVLDAYRDLSDTCRAAATPGDPPETRLAAMASALRRWALAAPHRYLLIYGTPVPGYAAPPEATTLAAGIMTLLLDAYAEADAEAGTAAGGGPASDAATALDDHLAAHRRWAADHPAPASALRRALTFWTRLHGVISLEVAGHFTGMGFDPALLYATESDSVGASGEVRSR</sequence>
<dbReference type="InterPro" id="IPR025996">
    <property type="entry name" value="MT1864/Rv1816-like_C"/>
</dbReference>
<keyword evidence="1" id="KW-0805">Transcription regulation</keyword>
<evidence type="ECO:0000259" key="5">
    <source>
        <dbReference type="PROSITE" id="PS50977"/>
    </source>
</evidence>
<evidence type="ECO:0000256" key="1">
    <source>
        <dbReference type="ARBA" id="ARBA00023015"/>
    </source>
</evidence>
<dbReference type="PANTHER" id="PTHR30055">
    <property type="entry name" value="HTH-TYPE TRANSCRIPTIONAL REGULATOR RUTR"/>
    <property type="match status" value="1"/>
</dbReference>
<dbReference type="Pfam" id="PF00440">
    <property type="entry name" value="TetR_N"/>
    <property type="match status" value="1"/>
</dbReference>
<feature type="DNA-binding region" description="H-T-H motif" evidence="4">
    <location>
        <begin position="37"/>
        <end position="56"/>
    </location>
</feature>
<dbReference type="PANTHER" id="PTHR30055:SF243">
    <property type="entry name" value="HTH-TYPE TRANSCRIPTIONAL REGULATOR RV1816"/>
    <property type="match status" value="1"/>
</dbReference>
<dbReference type="PROSITE" id="PS50977">
    <property type="entry name" value="HTH_TETR_2"/>
    <property type="match status" value="1"/>
</dbReference>
<organism evidence="6 7">
    <name type="scientific">Actinoallomurus oryzae</name>
    <dbReference type="NCBI Taxonomy" id="502180"/>
    <lineage>
        <taxon>Bacteria</taxon>
        <taxon>Bacillati</taxon>
        <taxon>Actinomycetota</taxon>
        <taxon>Actinomycetes</taxon>
        <taxon>Streptosporangiales</taxon>
        <taxon>Thermomonosporaceae</taxon>
        <taxon>Actinoallomurus</taxon>
    </lineage>
</organism>
<protein>
    <submittedName>
        <fullName evidence="6">TetR/AcrR family transcriptional regulator</fullName>
    </submittedName>
</protein>
<dbReference type="InterPro" id="IPR036271">
    <property type="entry name" value="Tet_transcr_reg_TetR-rel_C_sf"/>
</dbReference>
<reference evidence="7" key="1">
    <citation type="journal article" date="2019" name="Int. J. Syst. Evol. Microbiol.">
        <title>The Global Catalogue of Microorganisms (GCM) 10K type strain sequencing project: providing services to taxonomists for standard genome sequencing and annotation.</title>
        <authorList>
            <consortium name="The Broad Institute Genomics Platform"/>
            <consortium name="The Broad Institute Genome Sequencing Center for Infectious Disease"/>
            <person name="Wu L."/>
            <person name="Ma J."/>
        </authorList>
    </citation>
    <scope>NUCLEOTIDE SEQUENCE [LARGE SCALE GENOMIC DNA]</scope>
    <source>
        <strain evidence="7">JCM 17933</strain>
    </source>
</reference>
<name>A0ABP8PJH2_9ACTN</name>
<dbReference type="SUPFAM" id="SSF48498">
    <property type="entry name" value="Tetracyclin repressor-like, C-terminal domain"/>
    <property type="match status" value="1"/>
</dbReference>
<dbReference type="Gene3D" id="1.10.357.10">
    <property type="entry name" value="Tetracycline Repressor, domain 2"/>
    <property type="match status" value="1"/>
</dbReference>
<dbReference type="InterPro" id="IPR050109">
    <property type="entry name" value="HTH-type_TetR-like_transc_reg"/>
</dbReference>
<dbReference type="InterPro" id="IPR009057">
    <property type="entry name" value="Homeodomain-like_sf"/>
</dbReference>
<proteinExistence type="predicted"/>
<feature type="domain" description="HTH tetR-type" evidence="5">
    <location>
        <begin position="14"/>
        <end position="74"/>
    </location>
</feature>
<evidence type="ECO:0000256" key="2">
    <source>
        <dbReference type="ARBA" id="ARBA00023125"/>
    </source>
</evidence>
<evidence type="ECO:0000313" key="6">
    <source>
        <dbReference type="EMBL" id="GAA4487440.1"/>
    </source>
</evidence>
<evidence type="ECO:0000256" key="3">
    <source>
        <dbReference type="ARBA" id="ARBA00023163"/>
    </source>
</evidence>
<accession>A0ABP8PJH2</accession>
<dbReference type="SUPFAM" id="SSF46689">
    <property type="entry name" value="Homeodomain-like"/>
    <property type="match status" value="1"/>
</dbReference>
<evidence type="ECO:0000313" key="7">
    <source>
        <dbReference type="Proteomes" id="UP001500503"/>
    </source>
</evidence>
<dbReference type="RefSeq" id="WP_345459137.1">
    <property type="nucleotide sequence ID" value="NZ_BAABHF010000012.1"/>
</dbReference>
<evidence type="ECO:0000256" key="4">
    <source>
        <dbReference type="PROSITE-ProRule" id="PRU00335"/>
    </source>
</evidence>
<keyword evidence="7" id="KW-1185">Reference proteome</keyword>
<keyword evidence="3" id="KW-0804">Transcription</keyword>
<keyword evidence="2 4" id="KW-0238">DNA-binding</keyword>
<dbReference type="EMBL" id="BAABHF010000012">
    <property type="protein sequence ID" value="GAA4487440.1"/>
    <property type="molecule type" value="Genomic_DNA"/>
</dbReference>
<dbReference type="InterPro" id="IPR001647">
    <property type="entry name" value="HTH_TetR"/>
</dbReference>